<organism evidence="1 2">
    <name type="scientific">Candidatus Thiodiazotropha endolucinida</name>
    <dbReference type="NCBI Taxonomy" id="1655433"/>
    <lineage>
        <taxon>Bacteria</taxon>
        <taxon>Pseudomonadati</taxon>
        <taxon>Pseudomonadota</taxon>
        <taxon>Gammaproteobacteria</taxon>
        <taxon>Chromatiales</taxon>
        <taxon>Sedimenticolaceae</taxon>
        <taxon>Candidatus Thiodiazotropha</taxon>
    </lineage>
</organism>
<protein>
    <recommendedName>
        <fullName evidence="3">DUF2939 domain-containing protein</fullName>
    </recommendedName>
</protein>
<dbReference type="Proteomes" id="UP000094769">
    <property type="component" value="Unassembled WGS sequence"/>
</dbReference>
<reference evidence="1 2" key="1">
    <citation type="submission" date="2016-06" db="EMBL/GenBank/DDBJ databases">
        <title>Genome sequence of endosymbiont of Candidatus Endolucinida thiodiazotropha.</title>
        <authorList>
            <person name="Poehlein A."/>
            <person name="Koenig S."/>
            <person name="Heiden S.E."/>
            <person name="Thuermer A."/>
            <person name="Voget S."/>
            <person name="Daniel R."/>
            <person name="Markert S."/>
            <person name="Gros O."/>
            <person name="Schweder T."/>
        </authorList>
    </citation>
    <scope>NUCLEOTIDE SEQUENCE [LARGE SCALE GENOMIC DNA]</scope>
    <source>
        <strain evidence="1 2">COS</strain>
    </source>
</reference>
<proteinExistence type="predicted"/>
<dbReference type="AlphaFoldDB" id="A0A7Z1AF26"/>
<gene>
    <name evidence="1" type="ORF">CODIS_24220</name>
</gene>
<accession>A0A7Z1AF26</accession>
<dbReference type="InterPro" id="IPR021330">
    <property type="entry name" value="DUF2939"/>
</dbReference>
<evidence type="ECO:0000313" key="2">
    <source>
        <dbReference type="Proteomes" id="UP000094769"/>
    </source>
</evidence>
<dbReference type="EMBL" id="MARB01000012">
    <property type="protein sequence ID" value="ODJ87447.1"/>
    <property type="molecule type" value="Genomic_DNA"/>
</dbReference>
<dbReference type="OrthoDB" id="5767408at2"/>
<evidence type="ECO:0008006" key="3">
    <source>
        <dbReference type="Google" id="ProtNLM"/>
    </source>
</evidence>
<name>A0A7Z1AF26_9GAMM</name>
<sequence>MKGFFALLFLIALAFLIWPYTAVYRLDQALQTNDQQMLSEMIDLASIREQIKRKLNKNVQSTIGEVSNSFIDWLQNGIQRMGADAVEHMVDNQWVVTQLRSHNRQSEQGGILDRMTYAFFDGPDRLLLRIGDLDDNPVHAHLSLQGLQWRITAVYN</sequence>
<comment type="caution">
    <text evidence="1">The sequence shown here is derived from an EMBL/GenBank/DDBJ whole genome shotgun (WGS) entry which is preliminary data.</text>
</comment>
<keyword evidence="2" id="KW-1185">Reference proteome</keyword>
<evidence type="ECO:0000313" key="1">
    <source>
        <dbReference type="EMBL" id="ODJ87447.1"/>
    </source>
</evidence>
<dbReference type="RefSeq" id="WP_069125035.1">
    <property type="nucleotide sequence ID" value="NZ_MARB01000012.1"/>
</dbReference>
<dbReference type="Pfam" id="PF11159">
    <property type="entry name" value="DUF2939"/>
    <property type="match status" value="1"/>
</dbReference>